<name>A0ACC1X271_MELAZ</name>
<keyword evidence="2" id="KW-1185">Reference proteome</keyword>
<evidence type="ECO:0000313" key="1">
    <source>
        <dbReference type="EMBL" id="KAJ4704997.1"/>
    </source>
</evidence>
<reference evidence="1 2" key="1">
    <citation type="journal article" date="2023" name="Science">
        <title>Complex scaffold remodeling in plant triterpene biosynthesis.</title>
        <authorList>
            <person name="De La Pena R."/>
            <person name="Hodgson H."/>
            <person name="Liu J.C."/>
            <person name="Stephenson M.J."/>
            <person name="Martin A.C."/>
            <person name="Owen C."/>
            <person name="Harkess A."/>
            <person name="Leebens-Mack J."/>
            <person name="Jimenez L.E."/>
            <person name="Osbourn A."/>
            <person name="Sattely E.S."/>
        </authorList>
    </citation>
    <scope>NUCLEOTIDE SEQUENCE [LARGE SCALE GENOMIC DNA]</scope>
    <source>
        <strain evidence="2">cv. JPN11</strain>
        <tissue evidence="1">Leaf</tissue>
    </source>
</reference>
<accession>A0ACC1X271</accession>
<gene>
    <name evidence="1" type="ORF">OWV82_021831</name>
</gene>
<comment type="caution">
    <text evidence="1">The sequence shown here is derived from an EMBL/GenBank/DDBJ whole genome shotgun (WGS) entry which is preliminary data.</text>
</comment>
<protein>
    <submittedName>
        <fullName evidence="1">Alpha carbonic anhydrase</fullName>
    </submittedName>
</protein>
<organism evidence="1 2">
    <name type="scientific">Melia azedarach</name>
    <name type="common">Chinaberry tree</name>
    <dbReference type="NCBI Taxonomy" id="155640"/>
    <lineage>
        <taxon>Eukaryota</taxon>
        <taxon>Viridiplantae</taxon>
        <taxon>Streptophyta</taxon>
        <taxon>Embryophyta</taxon>
        <taxon>Tracheophyta</taxon>
        <taxon>Spermatophyta</taxon>
        <taxon>Magnoliopsida</taxon>
        <taxon>eudicotyledons</taxon>
        <taxon>Gunneridae</taxon>
        <taxon>Pentapetalae</taxon>
        <taxon>rosids</taxon>
        <taxon>malvids</taxon>
        <taxon>Sapindales</taxon>
        <taxon>Meliaceae</taxon>
        <taxon>Melia</taxon>
    </lineage>
</organism>
<dbReference type="Proteomes" id="UP001164539">
    <property type="component" value="Chromosome 12"/>
</dbReference>
<dbReference type="EMBL" id="CM051405">
    <property type="protein sequence ID" value="KAJ4704997.1"/>
    <property type="molecule type" value="Genomic_DNA"/>
</dbReference>
<sequence length="282" mass="32574">MRIQSKPIFFFSGFLILLLVFSHSKSLRAQEIENEREFDYSEGGEKGPKHWGDIKEEWAACKNGSMQSPIDMSNERVEVILKSTELQKSYRPWNCTVKNRGHDISVQWWNYSAGRIGMNGTVYFLEQAHWHSPSEHTINGRRYDLELHMVHKSLDPNVKNKITVIGLLYRMGPPDPFLSKLIENITSMADQLEERNMGMIDPKEIRMEGNRYYRYMGSLTVPPCTEGVIWTINKKIGTVSQDQIKALRVAVHDYAEMNARPLQPINQRGIQLYGPNTIDMPN</sequence>
<proteinExistence type="predicted"/>
<evidence type="ECO:0000313" key="2">
    <source>
        <dbReference type="Proteomes" id="UP001164539"/>
    </source>
</evidence>